<dbReference type="PRINTS" id="PR00371">
    <property type="entry name" value="FPNCR"/>
</dbReference>
<gene>
    <name evidence="7" type="ORF">GCM10022279_01070</name>
</gene>
<dbReference type="InterPro" id="IPR036010">
    <property type="entry name" value="2Fe-2S_ferredoxin-like_sf"/>
</dbReference>
<evidence type="ECO:0000256" key="3">
    <source>
        <dbReference type="ARBA" id="ARBA00034078"/>
    </source>
</evidence>
<name>A0ABP7QF23_9BURK</name>
<dbReference type="SUPFAM" id="SSF52343">
    <property type="entry name" value="Ferredoxin reductase-like, C-terminal NADP-linked domain"/>
    <property type="match status" value="1"/>
</dbReference>
<keyword evidence="2" id="KW-0001">2Fe-2S</keyword>
<keyword evidence="2" id="KW-0479">Metal-binding</keyword>
<evidence type="ECO:0000313" key="8">
    <source>
        <dbReference type="Proteomes" id="UP001501627"/>
    </source>
</evidence>
<evidence type="ECO:0000256" key="1">
    <source>
        <dbReference type="ARBA" id="ARBA00001974"/>
    </source>
</evidence>
<dbReference type="PANTHER" id="PTHR47354">
    <property type="entry name" value="NADH OXIDOREDUCTASE HCR"/>
    <property type="match status" value="1"/>
</dbReference>
<keyword evidence="2" id="KW-0411">Iron-sulfur</keyword>
<feature type="region of interest" description="Disordered" evidence="4">
    <location>
        <begin position="1"/>
        <end position="28"/>
    </location>
</feature>
<dbReference type="PROSITE" id="PS00197">
    <property type="entry name" value="2FE2S_FER_1"/>
    <property type="match status" value="1"/>
</dbReference>
<dbReference type="InterPro" id="IPR012675">
    <property type="entry name" value="Beta-grasp_dom_sf"/>
</dbReference>
<comment type="caution">
    <text evidence="7">The sequence shown here is derived from an EMBL/GenBank/DDBJ whole genome shotgun (WGS) entry which is preliminary data.</text>
</comment>
<dbReference type="InterPro" id="IPR017927">
    <property type="entry name" value="FAD-bd_FR_type"/>
</dbReference>
<dbReference type="InterPro" id="IPR001433">
    <property type="entry name" value="OxRdtase_FAD/NAD-bd"/>
</dbReference>
<dbReference type="CDD" id="cd06189">
    <property type="entry name" value="flavin_oxioreductase"/>
    <property type="match status" value="1"/>
</dbReference>
<evidence type="ECO:0000259" key="6">
    <source>
        <dbReference type="PROSITE" id="PS51384"/>
    </source>
</evidence>
<dbReference type="PROSITE" id="PS51085">
    <property type="entry name" value="2FE2S_FER_2"/>
    <property type="match status" value="1"/>
</dbReference>
<dbReference type="Gene3D" id="3.10.20.30">
    <property type="match status" value="1"/>
</dbReference>
<feature type="domain" description="FAD-binding FR-type" evidence="6">
    <location>
        <begin position="115"/>
        <end position="218"/>
    </location>
</feature>
<proteinExistence type="predicted"/>
<dbReference type="InterPro" id="IPR001709">
    <property type="entry name" value="Flavoprot_Pyr_Nucl_cyt_Rdtase"/>
</dbReference>
<dbReference type="InterPro" id="IPR006058">
    <property type="entry name" value="2Fe2S_fd_BS"/>
</dbReference>
<comment type="cofactor">
    <cofactor evidence="1">
        <name>FAD</name>
        <dbReference type="ChEBI" id="CHEBI:57692"/>
    </cofactor>
</comment>
<organism evidence="7 8">
    <name type="scientific">Comamonas faecalis</name>
    <dbReference type="NCBI Taxonomy" id="1387849"/>
    <lineage>
        <taxon>Bacteria</taxon>
        <taxon>Pseudomonadati</taxon>
        <taxon>Pseudomonadota</taxon>
        <taxon>Betaproteobacteria</taxon>
        <taxon>Burkholderiales</taxon>
        <taxon>Comamonadaceae</taxon>
        <taxon>Comamonas</taxon>
    </lineage>
</organism>
<dbReference type="CDD" id="cd00207">
    <property type="entry name" value="fer2"/>
    <property type="match status" value="1"/>
</dbReference>
<dbReference type="Gene3D" id="2.40.30.10">
    <property type="entry name" value="Translation factors"/>
    <property type="match status" value="1"/>
</dbReference>
<dbReference type="SUPFAM" id="SSF54292">
    <property type="entry name" value="2Fe-2S ferredoxin-like"/>
    <property type="match status" value="1"/>
</dbReference>
<dbReference type="InterPro" id="IPR017938">
    <property type="entry name" value="Riboflavin_synthase-like_b-brl"/>
</dbReference>
<dbReference type="InterPro" id="IPR001041">
    <property type="entry name" value="2Fe-2S_ferredoxin-type"/>
</dbReference>
<dbReference type="InterPro" id="IPR008333">
    <property type="entry name" value="Cbr1-like_FAD-bd_dom"/>
</dbReference>
<dbReference type="PRINTS" id="PR00410">
    <property type="entry name" value="PHEHYDRXLASE"/>
</dbReference>
<dbReference type="EMBL" id="BAABBP010000001">
    <property type="protein sequence ID" value="GAA3981231.1"/>
    <property type="molecule type" value="Genomic_DNA"/>
</dbReference>
<keyword evidence="2" id="KW-0408">Iron</keyword>
<dbReference type="Pfam" id="PF00111">
    <property type="entry name" value="Fer2"/>
    <property type="match status" value="1"/>
</dbReference>
<dbReference type="PROSITE" id="PS51384">
    <property type="entry name" value="FAD_FR"/>
    <property type="match status" value="1"/>
</dbReference>
<dbReference type="InterPro" id="IPR050415">
    <property type="entry name" value="MRET"/>
</dbReference>
<sequence>MTETNKDNQSMTTSESGHKVTVAPSGRSFSTHNGETILAAAIRAGIGLPYGCRDGACGSCKCKKLEGAVVHGPHQPRALSAEEEQAGMILTCSAVALGDVVIESRQVTDESAFPVKKLPVRIARMSRLAHDVMELRLQLPAGTPLRYHAGQYIEFVLKDGARRSYSMANAPHTLATEPMVQLHLRHMPGGLFTDHVFGAMKEKDILRIEGPFGSFYLREDGSKPIIALASGTGLAPIKALIEHLQHLGSTRPITLYWGARRPRDLYLDAWVRAQQQAMPQLTYVPVASDALPEDGWQGRTGFVHQAVLQDFADLSGHEVYACGAPVVVDAALAAYTKERGLPPEAFYADAFTSEADKHDARPEAATL</sequence>
<dbReference type="Pfam" id="PF00970">
    <property type="entry name" value="FAD_binding_6"/>
    <property type="match status" value="1"/>
</dbReference>
<dbReference type="InterPro" id="IPR039261">
    <property type="entry name" value="FNR_nucleotide-bd"/>
</dbReference>
<keyword evidence="8" id="KW-1185">Reference proteome</keyword>
<comment type="cofactor">
    <cofactor evidence="3">
        <name>[2Fe-2S] cluster</name>
        <dbReference type="ChEBI" id="CHEBI:190135"/>
    </cofactor>
</comment>
<dbReference type="SUPFAM" id="SSF63380">
    <property type="entry name" value="Riboflavin synthase domain-like"/>
    <property type="match status" value="1"/>
</dbReference>
<reference evidence="8" key="1">
    <citation type="journal article" date="2019" name="Int. J. Syst. Evol. Microbiol.">
        <title>The Global Catalogue of Microorganisms (GCM) 10K type strain sequencing project: providing services to taxonomists for standard genome sequencing and annotation.</title>
        <authorList>
            <consortium name="The Broad Institute Genomics Platform"/>
            <consortium name="The Broad Institute Genome Sequencing Center for Infectious Disease"/>
            <person name="Wu L."/>
            <person name="Ma J."/>
        </authorList>
    </citation>
    <scope>NUCLEOTIDE SEQUENCE [LARGE SCALE GENOMIC DNA]</scope>
    <source>
        <strain evidence="8">JCM 17561</strain>
    </source>
</reference>
<evidence type="ECO:0000256" key="4">
    <source>
        <dbReference type="SAM" id="MobiDB-lite"/>
    </source>
</evidence>
<evidence type="ECO:0000256" key="2">
    <source>
        <dbReference type="ARBA" id="ARBA00022714"/>
    </source>
</evidence>
<accession>A0ABP7QF23</accession>
<evidence type="ECO:0000313" key="7">
    <source>
        <dbReference type="EMBL" id="GAA3981231.1"/>
    </source>
</evidence>
<protein>
    <submittedName>
        <fullName evidence="7">CDP-6-deoxy-delta-3,4-glucoseen reductase</fullName>
    </submittedName>
</protein>
<feature type="domain" description="2Fe-2S ferredoxin-type" evidence="5">
    <location>
        <begin position="18"/>
        <end position="108"/>
    </location>
</feature>
<dbReference type="Proteomes" id="UP001501627">
    <property type="component" value="Unassembled WGS sequence"/>
</dbReference>
<dbReference type="Gene3D" id="3.40.50.80">
    <property type="entry name" value="Nucleotide-binding domain of ferredoxin-NADP reductase (FNR) module"/>
    <property type="match status" value="1"/>
</dbReference>
<dbReference type="Pfam" id="PF00175">
    <property type="entry name" value="NAD_binding_1"/>
    <property type="match status" value="1"/>
</dbReference>
<dbReference type="PANTHER" id="PTHR47354:SF5">
    <property type="entry name" value="PROTEIN RFBI"/>
    <property type="match status" value="1"/>
</dbReference>
<evidence type="ECO:0000259" key="5">
    <source>
        <dbReference type="PROSITE" id="PS51085"/>
    </source>
</evidence>